<keyword evidence="6 9" id="KW-0804">Transcription</keyword>
<evidence type="ECO:0000313" key="12">
    <source>
        <dbReference type="EMBL" id="CAK9327037.1"/>
    </source>
</evidence>
<keyword evidence="2 8" id="KW-0863">Zinc-finger</keyword>
<feature type="compositionally biased region" description="Basic residues" evidence="10">
    <location>
        <begin position="165"/>
        <end position="176"/>
    </location>
</feature>
<evidence type="ECO:0000256" key="8">
    <source>
        <dbReference type="PROSITE-ProRule" id="PRU00071"/>
    </source>
</evidence>
<evidence type="ECO:0000256" key="4">
    <source>
        <dbReference type="ARBA" id="ARBA00023015"/>
    </source>
</evidence>
<name>A0ABP0Z8V1_9ROSI</name>
<organism evidence="12 13">
    <name type="scientific">Citrullus colocynthis</name>
    <name type="common">colocynth</name>
    <dbReference type="NCBI Taxonomy" id="252529"/>
    <lineage>
        <taxon>Eukaryota</taxon>
        <taxon>Viridiplantae</taxon>
        <taxon>Streptophyta</taxon>
        <taxon>Embryophyta</taxon>
        <taxon>Tracheophyta</taxon>
        <taxon>Spermatophyta</taxon>
        <taxon>Magnoliopsida</taxon>
        <taxon>eudicotyledons</taxon>
        <taxon>Gunneridae</taxon>
        <taxon>Pentapetalae</taxon>
        <taxon>rosids</taxon>
        <taxon>fabids</taxon>
        <taxon>Cucurbitales</taxon>
        <taxon>Cucurbitaceae</taxon>
        <taxon>Benincaseae</taxon>
        <taxon>Citrullus</taxon>
    </lineage>
</organism>
<feature type="region of interest" description="Disordered" evidence="10">
    <location>
        <begin position="37"/>
        <end position="67"/>
    </location>
</feature>
<sequence length="366" mass="40260">MRFSTLVFPKDTSNFYFIKRDINPPMDFSSVPIYLDPPPNWHQQSNHHHRHHPQISSNNNGSPQHQHHLLSLPTQQLSSAPLSHVSGGGGVSSIRRGSMADRARMANVPLPETALKCPRCDSTNTKFCYFNNYSLSQPRHFCKSCRRYWTRGGALRNVPVGGGCRRNKKNKTRRSKSPAAAPAGNETQVMNNNSNSPTTTTIPLHSSAENIIGHLQPQHPHLSFMASLNNFSRYGTTSLGLNFNEIQAQGNDIGNGALVNHHLWRGSQNFPLSGGLETPPGLYPFQISGGDGDVNTTNSILTPNSRATHLPPVKIEETQVLNLLKSSNLGINNSENNQFWSNGNGWTDLSAISSTSSGHISCDFNH</sequence>
<proteinExistence type="predicted"/>
<keyword evidence="13" id="KW-1185">Reference proteome</keyword>
<evidence type="ECO:0000259" key="11">
    <source>
        <dbReference type="PROSITE" id="PS50884"/>
    </source>
</evidence>
<dbReference type="InterPro" id="IPR003851">
    <property type="entry name" value="Znf_Dof"/>
</dbReference>
<keyword evidence="3 9" id="KW-0862">Zinc</keyword>
<comment type="subcellular location">
    <subcellularLocation>
        <location evidence="8 9">Nucleus</location>
    </subcellularLocation>
</comment>
<keyword evidence="1 9" id="KW-0479">Metal-binding</keyword>
<comment type="function">
    <text evidence="9">Transcription factor that binds specifically to a 5'-AA[AG]G-3' consensus core sequence.</text>
</comment>
<dbReference type="InterPro" id="IPR045174">
    <property type="entry name" value="Dof"/>
</dbReference>
<keyword evidence="5 8" id="KW-0238">DNA-binding</keyword>
<dbReference type="PROSITE" id="PS50884">
    <property type="entry name" value="ZF_DOF_2"/>
    <property type="match status" value="1"/>
</dbReference>
<dbReference type="PANTHER" id="PTHR31992:SF193">
    <property type="entry name" value="DOF ZINC FINGER PROTEIN DOF3.6"/>
    <property type="match status" value="1"/>
</dbReference>
<keyword evidence="7 8" id="KW-0539">Nucleus</keyword>
<evidence type="ECO:0000256" key="1">
    <source>
        <dbReference type="ARBA" id="ARBA00022723"/>
    </source>
</evidence>
<gene>
    <name evidence="12" type="ORF">CITCOLO1_LOCUS19404</name>
</gene>
<protein>
    <recommendedName>
        <fullName evidence="9">Dof zinc finger protein</fullName>
    </recommendedName>
</protein>
<dbReference type="PROSITE" id="PS01361">
    <property type="entry name" value="ZF_DOF_1"/>
    <property type="match status" value="1"/>
</dbReference>
<reference evidence="12 13" key="1">
    <citation type="submission" date="2024-03" db="EMBL/GenBank/DDBJ databases">
        <authorList>
            <person name="Gkanogiannis A."/>
            <person name="Becerra Lopez-Lavalle L."/>
        </authorList>
    </citation>
    <scope>NUCLEOTIDE SEQUENCE [LARGE SCALE GENOMIC DNA]</scope>
</reference>
<evidence type="ECO:0000313" key="13">
    <source>
        <dbReference type="Proteomes" id="UP001642487"/>
    </source>
</evidence>
<evidence type="ECO:0000256" key="5">
    <source>
        <dbReference type="ARBA" id="ARBA00023125"/>
    </source>
</evidence>
<dbReference type="Proteomes" id="UP001642487">
    <property type="component" value="Chromosome 8"/>
</dbReference>
<dbReference type="PANTHER" id="PTHR31992">
    <property type="entry name" value="DOF ZINC FINGER PROTEIN DOF1.4-RELATED"/>
    <property type="match status" value="1"/>
</dbReference>
<evidence type="ECO:0000256" key="9">
    <source>
        <dbReference type="RuleBase" id="RU369094"/>
    </source>
</evidence>
<evidence type="ECO:0000256" key="7">
    <source>
        <dbReference type="ARBA" id="ARBA00023242"/>
    </source>
</evidence>
<dbReference type="EMBL" id="OZ021742">
    <property type="protein sequence ID" value="CAK9327037.1"/>
    <property type="molecule type" value="Genomic_DNA"/>
</dbReference>
<accession>A0ABP0Z8V1</accession>
<evidence type="ECO:0000256" key="6">
    <source>
        <dbReference type="ARBA" id="ARBA00023163"/>
    </source>
</evidence>
<evidence type="ECO:0000256" key="10">
    <source>
        <dbReference type="SAM" id="MobiDB-lite"/>
    </source>
</evidence>
<evidence type="ECO:0000256" key="2">
    <source>
        <dbReference type="ARBA" id="ARBA00022771"/>
    </source>
</evidence>
<evidence type="ECO:0000256" key="3">
    <source>
        <dbReference type="ARBA" id="ARBA00022833"/>
    </source>
</evidence>
<feature type="domain" description="Dof-type" evidence="11">
    <location>
        <begin position="115"/>
        <end position="169"/>
    </location>
</feature>
<keyword evidence="4 9" id="KW-0805">Transcription regulation</keyword>
<feature type="region of interest" description="Disordered" evidence="10">
    <location>
        <begin position="161"/>
        <end position="196"/>
    </location>
</feature>
<dbReference type="Pfam" id="PF02701">
    <property type="entry name" value="Zn_ribbon_Dof"/>
    <property type="match status" value="1"/>
</dbReference>